<keyword evidence="1" id="KW-1133">Transmembrane helix</keyword>
<keyword evidence="1" id="KW-0812">Transmembrane</keyword>
<keyword evidence="1" id="KW-0472">Membrane</keyword>
<organism evidence="2 3">
    <name type="scientific">Candidatus Gemmiger avicola</name>
    <dbReference type="NCBI Taxonomy" id="2838605"/>
    <lineage>
        <taxon>Bacteria</taxon>
        <taxon>Bacillati</taxon>
        <taxon>Bacillota</taxon>
        <taxon>Clostridia</taxon>
        <taxon>Eubacteriales</taxon>
        <taxon>Gemmiger</taxon>
    </lineage>
</organism>
<dbReference type="EMBL" id="DWYG01000149">
    <property type="protein sequence ID" value="HJB42568.1"/>
    <property type="molecule type" value="Genomic_DNA"/>
</dbReference>
<feature type="transmembrane region" description="Helical" evidence="1">
    <location>
        <begin position="53"/>
        <end position="74"/>
    </location>
</feature>
<accession>A0A9D2M7Z3</accession>
<evidence type="ECO:0000313" key="2">
    <source>
        <dbReference type="EMBL" id="HJB42568.1"/>
    </source>
</evidence>
<sequence>MKDLVIMCLTCAILAGQYQLGLRRKKLFGALLPAILIAVFTALSLAVRTLALLPIGLACIAAVVAIWCIGYANAGSYEKKNLNKMKSKDL</sequence>
<comment type="caution">
    <text evidence="2">The sequence shown here is derived from an EMBL/GenBank/DDBJ whole genome shotgun (WGS) entry which is preliminary data.</text>
</comment>
<gene>
    <name evidence="2" type="ORF">H9945_08730</name>
</gene>
<evidence type="ECO:0000313" key="3">
    <source>
        <dbReference type="Proteomes" id="UP000886803"/>
    </source>
</evidence>
<feature type="transmembrane region" description="Helical" evidence="1">
    <location>
        <begin position="27"/>
        <end position="47"/>
    </location>
</feature>
<reference evidence="2" key="2">
    <citation type="submission" date="2021-04" db="EMBL/GenBank/DDBJ databases">
        <authorList>
            <person name="Gilroy R."/>
        </authorList>
    </citation>
    <scope>NUCLEOTIDE SEQUENCE</scope>
    <source>
        <strain evidence="2">ChiBcec8-13705</strain>
    </source>
</reference>
<evidence type="ECO:0000256" key="1">
    <source>
        <dbReference type="SAM" id="Phobius"/>
    </source>
</evidence>
<name>A0A9D2M7Z3_9FIRM</name>
<protein>
    <submittedName>
        <fullName evidence="2">Uncharacterized protein</fullName>
    </submittedName>
</protein>
<dbReference type="Proteomes" id="UP000886803">
    <property type="component" value="Unassembled WGS sequence"/>
</dbReference>
<reference evidence="2" key="1">
    <citation type="journal article" date="2021" name="PeerJ">
        <title>Extensive microbial diversity within the chicken gut microbiome revealed by metagenomics and culture.</title>
        <authorList>
            <person name="Gilroy R."/>
            <person name="Ravi A."/>
            <person name="Getino M."/>
            <person name="Pursley I."/>
            <person name="Horton D.L."/>
            <person name="Alikhan N.F."/>
            <person name="Baker D."/>
            <person name="Gharbi K."/>
            <person name="Hall N."/>
            <person name="Watson M."/>
            <person name="Adriaenssens E.M."/>
            <person name="Foster-Nyarko E."/>
            <person name="Jarju S."/>
            <person name="Secka A."/>
            <person name="Antonio M."/>
            <person name="Oren A."/>
            <person name="Chaudhuri R.R."/>
            <person name="La Ragione R."/>
            <person name="Hildebrand F."/>
            <person name="Pallen M.J."/>
        </authorList>
    </citation>
    <scope>NUCLEOTIDE SEQUENCE</scope>
    <source>
        <strain evidence="2">ChiBcec8-13705</strain>
    </source>
</reference>
<proteinExistence type="predicted"/>
<dbReference type="AlphaFoldDB" id="A0A9D2M7Z3"/>